<dbReference type="PANTHER" id="PTHR23406:SF32">
    <property type="entry name" value="NADP-DEPENDENT MALIC ENZYME"/>
    <property type="match status" value="1"/>
</dbReference>
<dbReference type="Pfam" id="PF01357">
    <property type="entry name" value="Expansin_C"/>
    <property type="match status" value="1"/>
</dbReference>
<dbReference type="SUPFAM" id="SSF51735">
    <property type="entry name" value="NAD(P)-binding Rossmann-fold domains"/>
    <property type="match status" value="1"/>
</dbReference>
<sequence length="556" mass="59553">MYFFSNDYSLCTKGTAGVAIAGLLGAVRAQGRPMLDFPKQRIVVAGAGSAGIGVVNAASRTMARMLGNNEVAFESARSQFWIVDAHGLTEDRADIDPDARPFARRKSELGHQGLNEGASLVEVVKKVKPDVILGLSAVGGLFSKEVLEALKDSSSSRPAIFAMSNPTKNAECTPGEAFSILGEKAIFASGSPFDDVDLGNGKIGHSNQGNNMYLFPGIGLGTLLSGARIISDGMLQAAAERLASYMKEEEVLEGIIYPPISRIRDITKEVAAAVVREAVAEDLAEGYRDMDARELAKLSEELFHISTAKALFSLLMLISRATADGNFTVSKAVYYPNSDTRGTENGACEYGAFGATLNGGDVSASPSLYRNGVGCGACYQIRCTNPYYCSPNGVTIVVTDSGASDGTDFILSQHAFAQMGQNKDAGATLLNLGYVGIEYRRVSCIYPGKNIVFKVTESSHFPYYLEFEIWYQQGYQDITAVQLCETVNLTCQLLSRTHGAVWAAVSPPSGPLSIRMLFSNGALRSGEQNWLVPTSTIPQNWMAGATYESGVQVQLQ</sequence>
<dbReference type="GO" id="GO:0051287">
    <property type="term" value="F:NAD binding"/>
    <property type="evidence" value="ECO:0007669"/>
    <property type="project" value="InterPro"/>
</dbReference>
<dbReference type="InterPro" id="IPR001891">
    <property type="entry name" value="Malic_OxRdtase"/>
</dbReference>
<comment type="subcellular location">
    <subcellularLocation>
        <location evidence="2">Secreted</location>
    </subcellularLocation>
</comment>
<dbReference type="Gene3D" id="2.40.40.10">
    <property type="entry name" value="RlpA-like domain"/>
    <property type="match status" value="1"/>
</dbReference>
<name>A0AAV5F9L6_ELECO</name>
<dbReference type="InterPro" id="IPR007112">
    <property type="entry name" value="Expansin/allergen_DPBB_dom"/>
</dbReference>
<feature type="domain" description="Expansin-like CBD" evidence="6">
    <location>
        <begin position="463"/>
        <end position="549"/>
    </location>
</feature>
<dbReference type="InterPro" id="IPR009009">
    <property type="entry name" value="RlpA-like_DPBB"/>
</dbReference>
<dbReference type="PROSITE" id="PS50843">
    <property type="entry name" value="EXPANSIN_CBD"/>
    <property type="match status" value="1"/>
</dbReference>
<evidence type="ECO:0000313" key="8">
    <source>
        <dbReference type="Proteomes" id="UP001054889"/>
    </source>
</evidence>
<evidence type="ECO:0000259" key="6">
    <source>
        <dbReference type="PROSITE" id="PS50843"/>
    </source>
</evidence>
<dbReference type="FunFam" id="3.40.50.720:FF:000237">
    <property type="entry name" value="Malic enzyme"/>
    <property type="match status" value="1"/>
</dbReference>
<dbReference type="Gene3D" id="3.40.50.720">
    <property type="entry name" value="NAD(P)-binding Rossmann-like Domain"/>
    <property type="match status" value="1"/>
</dbReference>
<evidence type="ECO:0000259" key="5">
    <source>
        <dbReference type="PROSITE" id="PS50842"/>
    </source>
</evidence>
<proteinExistence type="predicted"/>
<comment type="caution">
    <text evidence="7">The sequence shown here is derived from an EMBL/GenBank/DDBJ whole genome shotgun (WGS) entry which is preliminary data.</text>
</comment>
<dbReference type="InterPro" id="IPR036749">
    <property type="entry name" value="Expansin_CBD_sf"/>
</dbReference>
<reference evidence="7" key="1">
    <citation type="journal article" date="2018" name="DNA Res.">
        <title>Multiple hybrid de novo genome assembly of finger millet, an orphan allotetraploid crop.</title>
        <authorList>
            <person name="Hatakeyama M."/>
            <person name="Aluri S."/>
            <person name="Balachadran M.T."/>
            <person name="Sivarajan S.R."/>
            <person name="Patrignani A."/>
            <person name="Gruter S."/>
            <person name="Poveda L."/>
            <person name="Shimizu-Inatsugi R."/>
            <person name="Baeten J."/>
            <person name="Francoijs K.J."/>
            <person name="Nataraja K.N."/>
            <person name="Reddy Y.A.N."/>
            <person name="Phadnis S."/>
            <person name="Ravikumar R.L."/>
            <person name="Schlapbach R."/>
            <person name="Sreeman S.M."/>
            <person name="Shimizu K.K."/>
        </authorList>
    </citation>
    <scope>NUCLEOTIDE SEQUENCE</scope>
</reference>
<dbReference type="SUPFAM" id="SSF49590">
    <property type="entry name" value="PHL pollen allergen"/>
    <property type="match status" value="1"/>
</dbReference>
<reference evidence="7" key="2">
    <citation type="submission" date="2021-12" db="EMBL/GenBank/DDBJ databases">
        <title>Resequencing data analysis of finger millet.</title>
        <authorList>
            <person name="Hatakeyama M."/>
            <person name="Aluri S."/>
            <person name="Balachadran M.T."/>
            <person name="Sivarajan S.R."/>
            <person name="Poveda L."/>
            <person name="Shimizu-Inatsugi R."/>
            <person name="Schlapbach R."/>
            <person name="Sreeman S.M."/>
            <person name="Shimizu K.K."/>
        </authorList>
    </citation>
    <scope>NUCLEOTIDE SEQUENCE</scope>
</reference>
<dbReference type="InterPro" id="IPR036908">
    <property type="entry name" value="RlpA-like_sf"/>
</dbReference>
<dbReference type="CDD" id="cd22277">
    <property type="entry name" value="DPBB_EXLB_N"/>
    <property type="match status" value="1"/>
</dbReference>
<dbReference type="PROSITE" id="PS50842">
    <property type="entry name" value="EXPANSIN_EG45"/>
    <property type="match status" value="1"/>
</dbReference>
<dbReference type="SUPFAM" id="SSF50685">
    <property type="entry name" value="Barwin-like endoglucanases"/>
    <property type="match status" value="1"/>
</dbReference>
<evidence type="ECO:0000256" key="2">
    <source>
        <dbReference type="ARBA" id="ARBA00004613"/>
    </source>
</evidence>
<dbReference type="GO" id="GO:0004471">
    <property type="term" value="F:malate dehydrogenase (decarboxylating) (NAD+) activity"/>
    <property type="evidence" value="ECO:0007669"/>
    <property type="project" value="TreeGrafter"/>
</dbReference>
<dbReference type="AlphaFoldDB" id="A0AAV5F9L6"/>
<dbReference type="InterPro" id="IPR036291">
    <property type="entry name" value="NAD(P)-bd_dom_sf"/>
</dbReference>
<feature type="domain" description="Expansin-like EG45" evidence="5">
    <location>
        <begin position="345"/>
        <end position="449"/>
    </location>
</feature>
<organism evidence="7 8">
    <name type="scientific">Eleusine coracana subsp. coracana</name>
    <dbReference type="NCBI Taxonomy" id="191504"/>
    <lineage>
        <taxon>Eukaryota</taxon>
        <taxon>Viridiplantae</taxon>
        <taxon>Streptophyta</taxon>
        <taxon>Embryophyta</taxon>
        <taxon>Tracheophyta</taxon>
        <taxon>Spermatophyta</taxon>
        <taxon>Magnoliopsida</taxon>
        <taxon>Liliopsida</taxon>
        <taxon>Poales</taxon>
        <taxon>Poaceae</taxon>
        <taxon>PACMAD clade</taxon>
        <taxon>Chloridoideae</taxon>
        <taxon>Cynodonteae</taxon>
        <taxon>Eleusininae</taxon>
        <taxon>Eleusine</taxon>
    </lineage>
</organism>
<dbReference type="Pfam" id="PF03949">
    <property type="entry name" value="Malic_M"/>
    <property type="match status" value="1"/>
</dbReference>
<comment type="cofactor">
    <cofactor evidence="1">
        <name>Mg(2+)</name>
        <dbReference type="ChEBI" id="CHEBI:18420"/>
    </cofactor>
</comment>
<dbReference type="Pfam" id="PF03330">
    <property type="entry name" value="DPBB_1"/>
    <property type="match status" value="1"/>
</dbReference>
<dbReference type="SMART" id="SM00837">
    <property type="entry name" value="DPBB_1"/>
    <property type="match status" value="1"/>
</dbReference>
<dbReference type="PRINTS" id="PR00072">
    <property type="entry name" value="MALOXRDTASE"/>
</dbReference>
<dbReference type="GO" id="GO:0005739">
    <property type="term" value="C:mitochondrion"/>
    <property type="evidence" value="ECO:0007669"/>
    <property type="project" value="TreeGrafter"/>
</dbReference>
<dbReference type="GO" id="GO:0005576">
    <property type="term" value="C:extracellular region"/>
    <property type="evidence" value="ECO:0007669"/>
    <property type="project" value="UniProtKB-SubCell"/>
</dbReference>
<dbReference type="EMBL" id="BQKI01000084">
    <property type="protein sequence ID" value="GJN32354.1"/>
    <property type="molecule type" value="Genomic_DNA"/>
</dbReference>
<accession>A0AAV5F9L6</accession>
<dbReference type="Gene3D" id="2.60.40.760">
    <property type="entry name" value="Expansin, cellulose-binding-like domain"/>
    <property type="match status" value="1"/>
</dbReference>
<evidence type="ECO:0000256" key="1">
    <source>
        <dbReference type="ARBA" id="ARBA00001946"/>
    </source>
</evidence>
<keyword evidence="4" id="KW-0560">Oxidoreductase</keyword>
<dbReference type="InterPro" id="IPR012302">
    <property type="entry name" value="Malic_NAD-bd"/>
</dbReference>
<gene>
    <name evidence="7" type="primary">gb20857</name>
    <name evidence="7" type="ORF">PR202_gb20857</name>
</gene>
<evidence type="ECO:0000313" key="7">
    <source>
        <dbReference type="EMBL" id="GJN32354.1"/>
    </source>
</evidence>
<dbReference type="Proteomes" id="UP001054889">
    <property type="component" value="Unassembled WGS sequence"/>
</dbReference>
<keyword evidence="3" id="KW-0964">Secreted</keyword>
<dbReference type="GO" id="GO:0006108">
    <property type="term" value="P:malate metabolic process"/>
    <property type="evidence" value="ECO:0007669"/>
    <property type="project" value="TreeGrafter"/>
</dbReference>
<keyword evidence="8" id="KW-1185">Reference proteome</keyword>
<evidence type="ECO:0008006" key="9">
    <source>
        <dbReference type="Google" id="ProtNLM"/>
    </source>
</evidence>
<protein>
    <recommendedName>
        <fullName evidence="9">Malic enzyme NAD-binding domain-containing protein</fullName>
    </recommendedName>
</protein>
<dbReference type="PANTHER" id="PTHR23406">
    <property type="entry name" value="MALIC ENZYME-RELATED"/>
    <property type="match status" value="1"/>
</dbReference>
<dbReference type="InterPro" id="IPR007117">
    <property type="entry name" value="Expansin_CBD"/>
</dbReference>
<evidence type="ECO:0000256" key="3">
    <source>
        <dbReference type="ARBA" id="ARBA00022525"/>
    </source>
</evidence>
<evidence type="ECO:0000256" key="4">
    <source>
        <dbReference type="ARBA" id="ARBA00023002"/>
    </source>
</evidence>
<dbReference type="SMART" id="SM00919">
    <property type="entry name" value="Malic_M"/>
    <property type="match status" value="1"/>
</dbReference>